<evidence type="ECO:0000313" key="2">
    <source>
        <dbReference type="Proteomes" id="UP000253945"/>
    </source>
</evidence>
<keyword evidence="2" id="KW-1185">Reference proteome</keyword>
<evidence type="ECO:0008006" key="3">
    <source>
        <dbReference type="Google" id="ProtNLM"/>
    </source>
</evidence>
<dbReference type="EMBL" id="QEQF01000005">
    <property type="protein sequence ID" value="RDF10197.1"/>
    <property type="molecule type" value="Genomic_DNA"/>
</dbReference>
<sequence length="217" mass="24692">MKFRWLQHGFIFLISILLSACLTTNLWKEDETEIVYSPIDGDSLIALGENSKTGQLVIIGEKYWFVLTQKSSEKIRPIISAKLSAPVKTNETIKITLSNYKKNEFDAFVTLYYSPINETEKEKVKNIGFQCLPNYCQKIFGSIYGEIYKNNEVKLTPKDQLKQKLPIEIKAESKTRTSVVKGGNVIRKILQTPATLIGDVLLLPFQFLYVAEISSDK</sequence>
<dbReference type="PROSITE" id="PS51257">
    <property type="entry name" value="PROKAR_LIPOPROTEIN"/>
    <property type="match status" value="1"/>
</dbReference>
<organism evidence="1 2">
    <name type="scientific">Haemophilus paraphrohaemolyticus</name>
    <dbReference type="NCBI Taxonomy" id="736"/>
    <lineage>
        <taxon>Bacteria</taxon>
        <taxon>Pseudomonadati</taxon>
        <taxon>Pseudomonadota</taxon>
        <taxon>Gammaproteobacteria</taxon>
        <taxon>Pasteurellales</taxon>
        <taxon>Pasteurellaceae</taxon>
        <taxon>Haemophilus</taxon>
    </lineage>
</organism>
<gene>
    <name evidence="1" type="ORF">DPV92_06420</name>
</gene>
<dbReference type="Proteomes" id="UP000253945">
    <property type="component" value="Unassembled WGS sequence"/>
</dbReference>
<dbReference type="AlphaFoldDB" id="A0A369ZNK6"/>
<dbReference type="STRING" id="736.B0184_02455"/>
<reference evidence="1 2" key="1">
    <citation type="submission" date="2018-05" db="EMBL/GenBank/DDBJ databases">
        <title>Draft Genome Sequences for a Diverse set of 7 Haemophilus Species.</title>
        <authorList>
            <person name="Nichols M."/>
            <person name="Topaz N."/>
            <person name="Wang X."/>
            <person name="Wang X."/>
            <person name="Boxrud D."/>
        </authorList>
    </citation>
    <scope>NUCLEOTIDE SEQUENCE [LARGE SCALE GENOMIC DNA]</scope>
    <source>
        <strain evidence="1 2">C2014016342</strain>
    </source>
</reference>
<protein>
    <recommendedName>
        <fullName evidence="3">Lipoprotein</fullName>
    </recommendedName>
</protein>
<proteinExistence type="predicted"/>
<accession>A0A369ZNK6</accession>
<name>A0A369ZNK6_9PAST</name>
<comment type="caution">
    <text evidence="1">The sequence shown here is derived from an EMBL/GenBank/DDBJ whole genome shotgun (WGS) entry which is preliminary data.</text>
</comment>
<dbReference type="RefSeq" id="WP_111354169.1">
    <property type="nucleotide sequence ID" value="NZ_QEQF01000005.1"/>
</dbReference>
<evidence type="ECO:0000313" key="1">
    <source>
        <dbReference type="EMBL" id="RDF10197.1"/>
    </source>
</evidence>